<dbReference type="GO" id="GO:0005737">
    <property type="term" value="C:cytoplasm"/>
    <property type="evidence" value="ECO:0007669"/>
    <property type="project" value="UniProtKB-SubCell"/>
</dbReference>
<evidence type="ECO:0000313" key="15">
    <source>
        <dbReference type="Proteomes" id="UP000260025"/>
    </source>
</evidence>
<keyword evidence="2" id="KW-0813">Transport</keyword>
<dbReference type="GO" id="GO:0016301">
    <property type="term" value="F:kinase activity"/>
    <property type="evidence" value="ECO:0007669"/>
    <property type="project" value="UniProtKB-KW"/>
</dbReference>
<evidence type="ECO:0000313" key="10">
    <source>
        <dbReference type="EMBL" id="MCR0232522.1"/>
    </source>
</evidence>
<reference evidence="10" key="5">
    <citation type="journal article" date="2022" name="Clin. Infect. Dis.">
        <title>Association between Clostridium innocuum and antibiotic-associated diarrhea in adults and children: A cross-sectional study and comparative genomics analysis.</title>
        <authorList>
            <person name="Cherny K.E."/>
            <person name="Muscat E.B."/>
            <person name="Balaji A."/>
            <person name="Mukherjee J."/>
            <person name="Ozer E.A."/>
            <person name="Angarone M.P."/>
            <person name="Hauser A.R."/>
            <person name="Sichel J.S."/>
            <person name="Amponsah E."/>
            <person name="Kociolek L.K."/>
        </authorList>
    </citation>
    <scope>NUCLEOTIDE SEQUENCE</scope>
    <source>
        <strain evidence="10">NU1-AC-029v</strain>
    </source>
</reference>
<dbReference type="GO" id="GO:0009401">
    <property type="term" value="P:phosphoenolpyruvate-dependent sugar phosphotransferase system"/>
    <property type="evidence" value="ECO:0007669"/>
    <property type="project" value="UniProtKB-KW"/>
</dbReference>
<dbReference type="GeneID" id="61924185"/>
<dbReference type="Proteomes" id="UP000260025">
    <property type="component" value="Unassembled WGS sequence"/>
</dbReference>
<name>A0A099I9C2_CLOIN</name>
<evidence type="ECO:0000256" key="6">
    <source>
        <dbReference type="ARBA" id="ARBA00022683"/>
    </source>
</evidence>
<dbReference type="RefSeq" id="WP_002606979.1">
    <property type="nucleotide sequence ID" value="NZ_AP025565.1"/>
</dbReference>
<dbReference type="Pfam" id="PF03830">
    <property type="entry name" value="PTSIIB_sorb"/>
    <property type="match status" value="1"/>
</dbReference>
<dbReference type="GO" id="GO:0008982">
    <property type="term" value="F:protein-N(PI)-phosphohistidine-sugar phosphotransferase activity"/>
    <property type="evidence" value="ECO:0007669"/>
    <property type="project" value="InterPro"/>
</dbReference>
<gene>
    <name evidence="9" type="ORF">CIAN88_03000</name>
    <name evidence="13" type="ORF">DXA38_02010</name>
    <name evidence="12" type="ORF">G4D54_01570</name>
    <name evidence="11" type="ORF">GT664_03660</name>
    <name evidence="10" type="ORF">MKC95_07060</name>
</gene>
<evidence type="ECO:0000313" key="9">
    <source>
        <dbReference type="EMBL" id="KGJ54609.1"/>
    </source>
</evidence>
<evidence type="ECO:0000313" key="13">
    <source>
        <dbReference type="EMBL" id="RGC18494.1"/>
    </source>
</evidence>
<dbReference type="Gene3D" id="3.40.35.10">
    <property type="entry name" value="Phosphotransferase system, sorbose subfamily IIB component"/>
    <property type="match status" value="1"/>
</dbReference>
<keyword evidence="5" id="KW-0808">Transferase</keyword>
<comment type="subcellular location">
    <subcellularLocation>
        <location evidence="1">Cytoplasm</location>
    </subcellularLocation>
</comment>
<keyword evidence="7" id="KW-0418">Kinase</keyword>
<keyword evidence="3" id="KW-0963">Cytoplasm</keyword>
<accession>A0A099I9C2</accession>
<proteinExistence type="predicted"/>
<dbReference type="OrthoDB" id="9788818at2"/>
<dbReference type="PROSITE" id="PS51101">
    <property type="entry name" value="PTS_EIIB_TYPE_4"/>
    <property type="match status" value="1"/>
</dbReference>
<dbReference type="Proteomes" id="UP000604383">
    <property type="component" value="Unassembled WGS sequence"/>
</dbReference>
<dbReference type="EMBL" id="WWTN01000004">
    <property type="protein sequence ID" value="MZH54876.1"/>
    <property type="molecule type" value="Genomic_DNA"/>
</dbReference>
<dbReference type="Proteomes" id="UP001203972">
    <property type="component" value="Unassembled WGS sequence"/>
</dbReference>
<dbReference type="InterPro" id="IPR004720">
    <property type="entry name" value="PTS_IIB_sorbose-sp"/>
</dbReference>
<dbReference type="EMBL" id="JAKTMA010000010">
    <property type="protein sequence ID" value="MCR0232522.1"/>
    <property type="molecule type" value="Genomic_DNA"/>
</dbReference>
<evidence type="ECO:0000256" key="1">
    <source>
        <dbReference type="ARBA" id="ARBA00004496"/>
    </source>
</evidence>
<protein>
    <submittedName>
        <fullName evidence="9">PTS mannose transporter subunit IIAB</fullName>
    </submittedName>
    <submittedName>
        <fullName evidence="13">PTS mannose/fructose/sorbose transporter subunit IIB</fullName>
    </submittedName>
    <submittedName>
        <fullName evidence="10">PTS sugar transporter subunit IIB</fullName>
    </submittedName>
    <submittedName>
        <fullName evidence="11">PTS transporter subunit IIB</fullName>
    </submittedName>
</protein>
<feature type="domain" description="PTS EIIB type-4" evidence="8">
    <location>
        <begin position="1"/>
        <end position="155"/>
    </location>
</feature>
<sequence length="155" mass="17455">MNITTFRIDDRLIHGQVVTAWIAHSDAKQILVADDAAAKDTLQQSLLKMATPKKVDLKIMSLEDAKQLIQNDESDTKTLLLVRGPKQALYLIDSCSDVKSINVGNINMKKGKRKILGNCWLNDEEEKDIRLLAEKVEVEVRAVPNEHKQILVNLL</sequence>
<reference evidence="12 16" key="4">
    <citation type="submission" date="2020-02" db="EMBL/GenBank/DDBJ databases">
        <authorList>
            <person name="Kociolek L.K."/>
            <person name="Ozer E.A."/>
        </authorList>
    </citation>
    <scope>NUCLEOTIDE SEQUENCE [LARGE SCALE GENOMIC DNA]</scope>
    <source>
        <strain evidence="12 16">ATCC 14501</strain>
    </source>
</reference>
<evidence type="ECO:0000313" key="14">
    <source>
        <dbReference type="Proteomes" id="UP000030008"/>
    </source>
</evidence>
<evidence type="ECO:0000313" key="16">
    <source>
        <dbReference type="Proteomes" id="UP000503330"/>
    </source>
</evidence>
<keyword evidence="6" id="KW-0598">Phosphotransferase system</keyword>
<evidence type="ECO:0000256" key="2">
    <source>
        <dbReference type="ARBA" id="ARBA00022448"/>
    </source>
</evidence>
<dbReference type="Proteomes" id="UP000503330">
    <property type="component" value="Chromosome"/>
</dbReference>
<dbReference type="EMBL" id="CP048838">
    <property type="protein sequence ID" value="QJA01193.1"/>
    <property type="molecule type" value="Genomic_DNA"/>
</dbReference>
<reference evidence="9 14" key="1">
    <citation type="submission" date="2014-08" db="EMBL/GenBank/DDBJ databases">
        <title>Clostridium innocuum, an unnegligible vancomycin-resistant pathogen causing extra-intestinal infections.</title>
        <authorList>
            <person name="Feng Y."/>
            <person name="Chiu C.-H."/>
        </authorList>
    </citation>
    <scope>NUCLEOTIDE SEQUENCE [LARGE SCALE GENOMIC DNA]</scope>
    <source>
        <strain evidence="9 14">AN88</strain>
    </source>
</reference>
<evidence type="ECO:0000256" key="3">
    <source>
        <dbReference type="ARBA" id="ARBA00022490"/>
    </source>
</evidence>
<reference evidence="13 15" key="2">
    <citation type="submission" date="2018-08" db="EMBL/GenBank/DDBJ databases">
        <title>A genome reference for cultivated species of the human gut microbiota.</title>
        <authorList>
            <person name="Zou Y."/>
            <person name="Xue W."/>
            <person name="Luo G."/>
        </authorList>
    </citation>
    <scope>NUCLEOTIDE SEQUENCE [LARGE SCALE GENOMIC DNA]</scope>
    <source>
        <strain evidence="13 15">OF01-2LB</strain>
    </source>
</reference>
<evidence type="ECO:0000256" key="5">
    <source>
        <dbReference type="ARBA" id="ARBA00022679"/>
    </source>
</evidence>
<evidence type="ECO:0000313" key="11">
    <source>
        <dbReference type="EMBL" id="MZH54876.1"/>
    </source>
</evidence>
<dbReference type="EMBL" id="QVEV01000002">
    <property type="protein sequence ID" value="RGC18494.1"/>
    <property type="molecule type" value="Genomic_DNA"/>
</dbReference>
<dbReference type="Proteomes" id="UP000030008">
    <property type="component" value="Unassembled WGS sequence"/>
</dbReference>
<dbReference type="AlphaFoldDB" id="A0A099I9C2"/>
<reference evidence="11" key="3">
    <citation type="journal article" date="2019" name="Nat. Med.">
        <title>A library of human gut bacterial isolates paired with longitudinal multiomics data enables mechanistic microbiome research.</title>
        <authorList>
            <person name="Poyet M."/>
            <person name="Groussin M."/>
            <person name="Gibbons S.M."/>
            <person name="Avila-Pacheco J."/>
            <person name="Jiang X."/>
            <person name="Kearney S.M."/>
            <person name="Perrotta A.R."/>
            <person name="Berdy B."/>
            <person name="Zhao S."/>
            <person name="Lieberman T.D."/>
            <person name="Swanson P.K."/>
            <person name="Smith M."/>
            <person name="Roesemann S."/>
            <person name="Alexander J.E."/>
            <person name="Rich S.A."/>
            <person name="Livny J."/>
            <person name="Vlamakis H."/>
            <person name="Clish C."/>
            <person name="Bullock K."/>
            <person name="Deik A."/>
            <person name="Scott J."/>
            <person name="Pierce K.A."/>
            <person name="Xavier R.J."/>
            <person name="Alm E.J."/>
        </authorList>
    </citation>
    <scope>NUCLEOTIDE SEQUENCE</scope>
    <source>
        <strain evidence="11">BIOML-A12</strain>
    </source>
</reference>
<evidence type="ECO:0000256" key="7">
    <source>
        <dbReference type="ARBA" id="ARBA00022777"/>
    </source>
</evidence>
<evidence type="ECO:0000313" key="12">
    <source>
        <dbReference type="EMBL" id="QJA01193.1"/>
    </source>
</evidence>
<keyword evidence="4 10" id="KW-0762">Sugar transport</keyword>
<organism evidence="9 14">
    <name type="scientific">Clostridium innocuum</name>
    <dbReference type="NCBI Taxonomy" id="1522"/>
    <lineage>
        <taxon>Bacteria</taxon>
        <taxon>Bacillati</taxon>
        <taxon>Bacillota</taxon>
        <taxon>Clostridia</taxon>
        <taxon>Eubacteriales</taxon>
        <taxon>Clostridiaceae</taxon>
        <taxon>Clostridium</taxon>
    </lineage>
</organism>
<evidence type="ECO:0000259" key="8">
    <source>
        <dbReference type="PROSITE" id="PS51101"/>
    </source>
</evidence>
<dbReference type="SUPFAM" id="SSF52728">
    <property type="entry name" value="PTS IIb component"/>
    <property type="match status" value="1"/>
</dbReference>
<dbReference type="InterPro" id="IPR036667">
    <property type="entry name" value="PTS_IIB_sorbose-sp_sf"/>
</dbReference>
<evidence type="ECO:0000256" key="4">
    <source>
        <dbReference type="ARBA" id="ARBA00022597"/>
    </source>
</evidence>
<dbReference type="EMBL" id="JQIF01000014">
    <property type="protein sequence ID" value="KGJ54609.1"/>
    <property type="molecule type" value="Genomic_DNA"/>
</dbReference>